<dbReference type="AlphaFoldDB" id="A0A3R6V5D1"/>
<dbReference type="InterPro" id="IPR036222">
    <property type="entry name" value="CAP_N_sf"/>
</dbReference>
<evidence type="ECO:0000256" key="1">
    <source>
        <dbReference type="ARBA" id="ARBA00007659"/>
    </source>
</evidence>
<proteinExistence type="inferred from homology"/>
<feature type="domain" description="C-CAP/cofactor C-like" evidence="3">
    <location>
        <begin position="296"/>
        <end position="458"/>
    </location>
</feature>
<dbReference type="SUPFAM" id="SSF69340">
    <property type="entry name" value="C-terminal domain of adenylylcyclase associated protein"/>
    <property type="match status" value="1"/>
</dbReference>
<dbReference type="GO" id="GO:0019933">
    <property type="term" value="P:cAMP-mediated signaling"/>
    <property type="evidence" value="ECO:0007669"/>
    <property type="project" value="TreeGrafter"/>
</dbReference>
<dbReference type="InterPro" id="IPR017901">
    <property type="entry name" value="C-CAP_CF_C-like"/>
</dbReference>
<dbReference type="GO" id="GO:0007015">
    <property type="term" value="P:actin filament organization"/>
    <property type="evidence" value="ECO:0007669"/>
    <property type="project" value="TreeGrafter"/>
</dbReference>
<gene>
    <name evidence="4" type="ORF">DYB32_008630</name>
</gene>
<evidence type="ECO:0000256" key="2">
    <source>
        <dbReference type="SAM" id="MobiDB-lite"/>
    </source>
</evidence>
<dbReference type="GO" id="GO:0003779">
    <property type="term" value="F:actin binding"/>
    <property type="evidence" value="ECO:0007669"/>
    <property type="project" value="InterPro"/>
</dbReference>
<dbReference type="Pfam" id="PF21938">
    <property type="entry name" value="CAP_N"/>
    <property type="match status" value="1"/>
</dbReference>
<reference evidence="4 5" key="1">
    <citation type="submission" date="2018-08" db="EMBL/GenBank/DDBJ databases">
        <title>Aphanomyces genome sequencing and annotation.</title>
        <authorList>
            <person name="Minardi D."/>
            <person name="Oidtmann B."/>
            <person name="Van Der Giezen M."/>
            <person name="Studholme D.J."/>
        </authorList>
    </citation>
    <scope>NUCLEOTIDE SEQUENCE [LARGE SCALE GENOMIC DNA]</scope>
    <source>
        <strain evidence="4 5">NJM0002</strain>
    </source>
</reference>
<name>A0A3R6V5D1_9STRA</name>
<dbReference type="FunFam" id="1.25.40.330:FF:000001">
    <property type="entry name" value="Adenylyl cyclase-associated protein"/>
    <property type="match status" value="1"/>
</dbReference>
<comment type="caution">
    <text evidence="4">The sequence shown here is derived from an EMBL/GenBank/DDBJ whole genome shotgun (WGS) entry which is preliminary data.</text>
</comment>
<dbReference type="InterPro" id="IPR016098">
    <property type="entry name" value="CAP/MinC_C"/>
</dbReference>
<comment type="similarity">
    <text evidence="1">Belongs to the CAP family.</text>
</comment>
<evidence type="ECO:0000313" key="5">
    <source>
        <dbReference type="Proteomes" id="UP000285060"/>
    </source>
</evidence>
<dbReference type="InterPro" id="IPR053950">
    <property type="entry name" value="CAP_N"/>
</dbReference>
<dbReference type="Pfam" id="PF08603">
    <property type="entry name" value="CAP_C"/>
    <property type="match status" value="2"/>
</dbReference>
<dbReference type="VEuPathDB" id="FungiDB:H310_03239"/>
<dbReference type="Gene3D" id="1.25.40.330">
    <property type="entry name" value="Adenylate cyclase-associated CAP, N-terminal domain"/>
    <property type="match status" value="1"/>
</dbReference>
<dbReference type="PANTHER" id="PTHR10652:SF0">
    <property type="entry name" value="ADENYLYL CYCLASE-ASSOCIATED PROTEIN"/>
    <property type="match status" value="1"/>
</dbReference>
<feature type="compositionally biased region" description="Low complexity" evidence="2">
    <location>
        <begin position="223"/>
        <end position="240"/>
    </location>
</feature>
<dbReference type="EMBL" id="QUSY01001459">
    <property type="protein sequence ID" value="RHY24911.1"/>
    <property type="molecule type" value="Genomic_DNA"/>
</dbReference>
<protein>
    <recommendedName>
        <fullName evidence="3">C-CAP/cofactor C-like domain-containing protein</fullName>
    </recommendedName>
</protein>
<evidence type="ECO:0000259" key="3">
    <source>
        <dbReference type="PROSITE" id="PS51329"/>
    </source>
</evidence>
<organism evidence="4 5">
    <name type="scientific">Aphanomyces invadans</name>
    <dbReference type="NCBI Taxonomy" id="157072"/>
    <lineage>
        <taxon>Eukaryota</taxon>
        <taxon>Sar</taxon>
        <taxon>Stramenopiles</taxon>
        <taxon>Oomycota</taxon>
        <taxon>Saprolegniomycetes</taxon>
        <taxon>Saprolegniales</taxon>
        <taxon>Verrucalvaceae</taxon>
        <taxon>Aphanomyces</taxon>
    </lineage>
</organism>
<dbReference type="PANTHER" id="PTHR10652">
    <property type="entry name" value="ADENYLYL CYCLASE-ASSOCIATED PROTEIN"/>
    <property type="match status" value="1"/>
</dbReference>
<dbReference type="SMART" id="SM00673">
    <property type="entry name" value="CARP"/>
    <property type="match status" value="2"/>
</dbReference>
<dbReference type="InterPro" id="IPR006599">
    <property type="entry name" value="CARP_motif"/>
</dbReference>
<dbReference type="SUPFAM" id="SSF101278">
    <property type="entry name" value="N-terminal domain of adenylylcyclase associated protein, CAP"/>
    <property type="match status" value="1"/>
</dbReference>
<evidence type="ECO:0000313" key="4">
    <source>
        <dbReference type="EMBL" id="RHY24911.1"/>
    </source>
</evidence>
<sequence>MSETQPLQDMLNRLHERIAQLEAHLGFKTPARDASSGSSAAPVVELAPRITAYDEYTASFLTPFLAAADKLGEEGKTFGGIVKSAFEGQRTYLLAASMSKKPATSPVPALLAPIQEAIKSVNKLRLKGNEFVNHQKMLAEGIQGLGWLCVEPAPKPFIESYIGGADFWGNKIRVEFKTTKPEHIDFVATFKTLLTELMAYVKEHHTTGVTWNPRGGNVDEFSASSAAPAATPAPVATPAAPKEPKAAAPGIKSIDQSSGKTAGLRTVTKEQQTWRAEYKAEGAAPAPAPKPTAAKPAAAPAMPTGEPVCELRGGNWYVAYQKDVFTVKDVTMKQQVYIFGCVNATILIEGKAKTIAMDKCVKTKLLFDAAVSAIEIVNCKNVQVQCKQQGTSVAFADLESDGNDVPAVPSVAIDKTDGALVYLSYEGRNAQIVTSKSSEMNVAFPASANSEDYIERPIPEQFVHRITDDNTVTSTVSDLYSH</sequence>
<dbReference type="InterPro" id="IPR036223">
    <property type="entry name" value="CAP_C_sf"/>
</dbReference>
<dbReference type="InterPro" id="IPR001837">
    <property type="entry name" value="Adenylate_cyclase-assoc_CAP"/>
</dbReference>
<dbReference type="GO" id="GO:0008179">
    <property type="term" value="F:adenylate cyclase binding"/>
    <property type="evidence" value="ECO:0007669"/>
    <property type="project" value="TreeGrafter"/>
</dbReference>
<dbReference type="Gene3D" id="2.160.20.70">
    <property type="match status" value="1"/>
</dbReference>
<accession>A0A3R6V5D1</accession>
<dbReference type="PROSITE" id="PS51329">
    <property type="entry name" value="C_CAP_COFACTOR_C"/>
    <property type="match status" value="1"/>
</dbReference>
<dbReference type="GO" id="GO:0005737">
    <property type="term" value="C:cytoplasm"/>
    <property type="evidence" value="ECO:0007669"/>
    <property type="project" value="TreeGrafter"/>
</dbReference>
<feature type="region of interest" description="Disordered" evidence="2">
    <location>
        <begin position="222"/>
        <end position="299"/>
    </location>
</feature>
<dbReference type="Proteomes" id="UP000285060">
    <property type="component" value="Unassembled WGS sequence"/>
</dbReference>
<keyword evidence="5" id="KW-1185">Reference proteome</keyword>
<dbReference type="InterPro" id="IPR013912">
    <property type="entry name" value="Adenylate_cyclase-assoc_CAP_C"/>
</dbReference>